<dbReference type="HOGENOM" id="CLU_2629158_0_0_1"/>
<accession>J3MUX4</accession>
<proteinExistence type="predicted"/>
<dbReference type="Gramene" id="OB08G29050.1">
    <property type="protein sequence ID" value="OB08G29050.1"/>
    <property type="gene ID" value="OB08G29050"/>
</dbReference>
<dbReference type="AlphaFoldDB" id="J3MUX4"/>
<evidence type="ECO:0000313" key="2">
    <source>
        <dbReference type="EnsemblPlants" id="OB08G29050.1"/>
    </source>
</evidence>
<evidence type="ECO:0000313" key="3">
    <source>
        <dbReference type="Proteomes" id="UP000006038"/>
    </source>
</evidence>
<dbReference type="Proteomes" id="UP000006038">
    <property type="component" value="Chromosome 8"/>
</dbReference>
<feature type="region of interest" description="Disordered" evidence="1">
    <location>
        <begin position="1"/>
        <end position="31"/>
    </location>
</feature>
<feature type="compositionally biased region" description="Polar residues" evidence="1">
    <location>
        <begin position="8"/>
        <end position="23"/>
    </location>
</feature>
<protein>
    <submittedName>
        <fullName evidence="2">Uncharacterized protein</fullName>
    </submittedName>
</protein>
<name>J3MUX4_ORYBR</name>
<reference evidence="2" key="1">
    <citation type="journal article" date="2013" name="Nat. Commun.">
        <title>Whole-genome sequencing of Oryza brachyantha reveals mechanisms underlying Oryza genome evolution.</title>
        <authorList>
            <person name="Chen J."/>
            <person name="Huang Q."/>
            <person name="Gao D."/>
            <person name="Wang J."/>
            <person name="Lang Y."/>
            <person name="Liu T."/>
            <person name="Li B."/>
            <person name="Bai Z."/>
            <person name="Luis Goicoechea J."/>
            <person name="Liang C."/>
            <person name="Chen C."/>
            <person name="Zhang W."/>
            <person name="Sun S."/>
            <person name="Liao Y."/>
            <person name="Zhang X."/>
            <person name="Yang L."/>
            <person name="Song C."/>
            <person name="Wang M."/>
            <person name="Shi J."/>
            <person name="Liu G."/>
            <person name="Liu J."/>
            <person name="Zhou H."/>
            <person name="Zhou W."/>
            <person name="Yu Q."/>
            <person name="An N."/>
            <person name="Chen Y."/>
            <person name="Cai Q."/>
            <person name="Wang B."/>
            <person name="Liu B."/>
            <person name="Min J."/>
            <person name="Huang Y."/>
            <person name="Wu H."/>
            <person name="Li Z."/>
            <person name="Zhang Y."/>
            <person name="Yin Y."/>
            <person name="Song W."/>
            <person name="Jiang J."/>
            <person name="Jackson S.A."/>
            <person name="Wing R.A."/>
            <person name="Wang J."/>
            <person name="Chen M."/>
        </authorList>
    </citation>
    <scope>NUCLEOTIDE SEQUENCE [LARGE SCALE GENOMIC DNA]</scope>
    <source>
        <strain evidence="2">cv. IRGC 101232</strain>
    </source>
</reference>
<sequence>PLSERWQGKNQSAKVIDSRPSNQPRKRREAKVLPSGNLGPLLALISSSSSSLAPLTIQFGAHFEDTPLLGFSAQLLKD</sequence>
<evidence type="ECO:0000256" key="1">
    <source>
        <dbReference type="SAM" id="MobiDB-lite"/>
    </source>
</evidence>
<reference evidence="2" key="2">
    <citation type="submission" date="2013-04" db="UniProtKB">
        <authorList>
            <consortium name="EnsemblPlants"/>
        </authorList>
    </citation>
    <scope>IDENTIFICATION</scope>
</reference>
<dbReference type="EnsemblPlants" id="OB08G29050.1">
    <property type="protein sequence ID" value="OB08G29050.1"/>
    <property type="gene ID" value="OB08G29050"/>
</dbReference>
<keyword evidence="3" id="KW-1185">Reference proteome</keyword>
<organism evidence="2">
    <name type="scientific">Oryza brachyantha</name>
    <name type="common">malo sina</name>
    <dbReference type="NCBI Taxonomy" id="4533"/>
    <lineage>
        <taxon>Eukaryota</taxon>
        <taxon>Viridiplantae</taxon>
        <taxon>Streptophyta</taxon>
        <taxon>Embryophyta</taxon>
        <taxon>Tracheophyta</taxon>
        <taxon>Spermatophyta</taxon>
        <taxon>Magnoliopsida</taxon>
        <taxon>Liliopsida</taxon>
        <taxon>Poales</taxon>
        <taxon>Poaceae</taxon>
        <taxon>BOP clade</taxon>
        <taxon>Oryzoideae</taxon>
        <taxon>Oryzeae</taxon>
        <taxon>Oryzinae</taxon>
        <taxon>Oryza</taxon>
    </lineage>
</organism>